<protein>
    <recommendedName>
        <fullName evidence="3">DUF1801 domain-containing protein</fullName>
    </recommendedName>
</protein>
<dbReference type="OrthoDB" id="32458at2"/>
<dbReference type="EMBL" id="QUAB01000034">
    <property type="protein sequence ID" value="REJ06476.1"/>
    <property type="molecule type" value="Genomic_DNA"/>
</dbReference>
<comment type="caution">
    <text evidence="1">The sequence shown here is derived from an EMBL/GenBank/DDBJ whole genome shotgun (WGS) entry which is preliminary data.</text>
</comment>
<dbReference type="Gene3D" id="3.90.1150.200">
    <property type="match status" value="1"/>
</dbReference>
<evidence type="ECO:0000313" key="2">
    <source>
        <dbReference type="Proteomes" id="UP000262172"/>
    </source>
</evidence>
<dbReference type="SUPFAM" id="SSF159888">
    <property type="entry name" value="YdhG-like"/>
    <property type="match status" value="1"/>
</dbReference>
<evidence type="ECO:0008006" key="3">
    <source>
        <dbReference type="Google" id="ProtNLM"/>
    </source>
</evidence>
<accession>A0A371NVA2</accession>
<evidence type="ECO:0000313" key="1">
    <source>
        <dbReference type="EMBL" id="REJ06476.1"/>
    </source>
</evidence>
<sequence length="152" mass="16902">MDETTETTVNFTDDERAAMKARTKEVRTARGRAKKSPEEVYAEGLAEVQEKIAGLPDEDRMLGEQLHALVTENAPHLVPRTYYGMPAWANAAGKVVCFFKPKSKFKVRYATFEFDTAAALDDGDVWPVSFAVTRLGDADREFLAALIRRAAS</sequence>
<keyword evidence="2" id="KW-1185">Reference proteome</keyword>
<organism evidence="1 2">
    <name type="scientific">Microbacterium bovistercoris</name>
    <dbReference type="NCBI Taxonomy" id="2293570"/>
    <lineage>
        <taxon>Bacteria</taxon>
        <taxon>Bacillati</taxon>
        <taxon>Actinomycetota</taxon>
        <taxon>Actinomycetes</taxon>
        <taxon>Micrococcales</taxon>
        <taxon>Microbacteriaceae</taxon>
        <taxon>Microbacterium</taxon>
    </lineage>
</organism>
<gene>
    <name evidence="1" type="ORF">DY023_06160</name>
</gene>
<dbReference type="Proteomes" id="UP000262172">
    <property type="component" value="Unassembled WGS sequence"/>
</dbReference>
<name>A0A371NVA2_9MICO</name>
<dbReference type="RefSeq" id="WP_116241470.1">
    <property type="nucleotide sequence ID" value="NZ_QUAB01000034.1"/>
</dbReference>
<proteinExistence type="predicted"/>
<dbReference type="AlphaFoldDB" id="A0A371NVA2"/>
<reference evidence="1 2" key="1">
    <citation type="submission" date="2018-08" db="EMBL/GenBank/DDBJ databases">
        <title>Isolation, diversity and antifungal activity of Actinobacteria from cow dung.</title>
        <authorList>
            <person name="Ling L."/>
        </authorList>
    </citation>
    <scope>NUCLEOTIDE SEQUENCE [LARGE SCALE GENOMIC DNA]</scope>
    <source>
        <strain evidence="1 2">NEAU-LLE</strain>
    </source>
</reference>